<dbReference type="InterPro" id="IPR041380">
    <property type="entry name" value="Acetyltransf_17"/>
</dbReference>
<keyword evidence="2" id="KW-0808">Transferase</keyword>
<dbReference type="CDD" id="cd04301">
    <property type="entry name" value="NAT_SF"/>
    <property type="match status" value="1"/>
</dbReference>
<name>A0A1D9G067_MOOP1</name>
<accession>A0A1D9G067</accession>
<evidence type="ECO:0000259" key="1">
    <source>
        <dbReference type="PROSITE" id="PS51186"/>
    </source>
</evidence>
<dbReference type="Gene3D" id="3.40.630.30">
    <property type="match status" value="2"/>
</dbReference>
<keyword evidence="2" id="KW-0012">Acyltransferase</keyword>
<dbReference type="GO" id="GO:0030649">
    <property type="term" value="P:aminoglycoside antibiotic catabolic process"/>
    <property type="evidence" value="ECO:0007669"/>
    <property type="project" value="TreeGrafter"/>
</dbReference>
<evidence type="ECO:0000313" key="2">
    <source>
        <dbReference type="EMBL" id="AOY80981.1"/>
    </source>
</evidence>
<protein>
    <submittedName>
        <fullName evidence="2">GNAT family N-acetyltransferase</fullName>
        <ecNumber evidence="2">2.3.1.-</ecNumber>
    </submittedName>
</protein>
<organism evidence="2 3">
    <name type="scientific">Moorena producens (strain JHB)</name>
    <dbReference type="NCBI Taxonomy" id="1454205"/>
    <lineage>
        <taxon>Bacteria</taxon>
        <taxon>Bacillati</taxon>
        <taxon>Cyanobacteriota</taxon>
        <taxon>Cyanophyceae</taxon>
        <taxon>Coleofasciculales</taxon>
        <taxon>Coleofasciculaceae</taxon>
        <taxon>Moorena</taxon>
    </lineage>
</organism>
<dbReference type="InterPro" id="IPR000182">
    <property type="entry name" value="GNAT_dom"/>
</dbReference>
<gene>
    <name evidence="2" type="ORF">BJP36_14780</name>
</gene>
<dbReference type="EMBL" id="CP017708">
    <property type="protein sequence ID" value="AOY80981.1"/>
    <property type="molecule type" value="Genomic_DNA"/>
</dbReference>
<reference evidence="3" key="1">
    <citation type="submission" date="2016-10" db="EMBL/GenBank/DDBJ databases">
        <title>Comparative genomics uncovers the prolific and rare metabolic potential of the cyanobacterial genus Moorea.</title>
        <authorList>
            <person name="Leao T."/>
            <person name="Castelao G."/>
            <person name="Korobeynikov A."/>
            <person name="Monroe E.A."/>
            <person name="Podell S."/>
            <person name="Glukhov E."/>
            <person name="Allen E."/>
            <person name="Gerwick W.H."/>
            <person name="Gerwick L."/>
        </authorList>
    </citation>
    <scope>NUCLEOTIDE SEQUENCE [LARGE SCALE GENOMIC DNA]</scope>
    <source>
        <strain evidence="3">JHB</strain>
    </source>
</reference>
<dbReference type="AlphaFoldDB" id="A0A1D9G067"/>
<dbReference type="InterPro" id="IPR051554">
    <property type="entry name" value="Acetyltransferase_Eis"/>
</dbReference>
<feature type="domain" description="N-acetyltransferase" evidence="1">
    <location>
        <begin position="5"/>
        <end position="160"/>
    </location>
</feature>
<dbReference type="Pfam" id="PF17668">
    <property type="entry name" value="Acetyltransf_17"/>
    <property type="match status" value="1"/>
</dbReference>
<dbReference type="PANTHER" id="PTHR37817:SF1">
    <property type="entry name" value="N-ACETYLTRANSFERASE EIS"/>
    <property type="match status" value="1"/>
</dbReference>
<dbReference type="InterPro" id="IPR025559">
    <property type="entry name" value="Eis_dom"/>
</dbReference>
<dbReference type="Gene3D" id="3.30.1050.10">
    <property type="entry name" value="SCP2 sterol-binding domain"/>
    <property type="match status" value="1"/>
</dbReference>
<dbReference type="Proteomes" id="UP000176944">
    <property type="component" value="Chromosome"/>
</dbReference>
<dbReference type="InterPro" id="IPR036527">
    <property type="entry name" value="SCP2_sterol-bd_dom_sf"/>
</dbReference>
<dbReference type="Pfam" id="PF13527">
    <property type="entry name" value="Acetyltransf_9"/>
    <property type="match status" value="1"/>
</dbReference>
<dbReference type="PANTHER" id="PTHR37817">
    <property type="entry name" value="N-ACETYLTRANSFERASE EIS"/>
    <property type="match status" value="1"/>
</dbReference>
<dbReference type="GO" id="GO:0034069">
    <property type="term" value="F:aminoglycoside N-acetyltransferase activity"/>
    <property type="evidence" value="ECO:0007669"/>
    <property type="project" value="TreeGrafter"/>
</dbReference>
<dbReference type="SUPFAM" id="SSF55718">
    <property type="entry name" value="SCP-like"/>
    <property type="match status" value="1"/>
</dbReference>
<dbReference type="PROSITE" id="PS51186">
    <property type="entry name" value="GNAT"/>
    <property type="match status" value="1"/>
</dbReference>
<dbReference type="SUPFAM" id="SSF55729">
    <property type="entry name" value="Acyl-CoA N-acyltransferases (Nat)"/>
    <property type="match status" value="1"/>
</dbReference>
<evidence type="ECO:0000313" key="3">
    <source>
        <dbReference type="Proteomes" id="UP000176944"/>
    </source>
</evidence>
<dbReference type="Pfam" id="PF13530">
    <property type="entry name" value="SCP2_2"/>
    <property type="match status" value="1"/>
</dbReference>
<proteinExistence type="predicted"/>
<sequence>MTPGLDYSPVDNSQDLEQIGVILSQCFGVSVTDCQAYIERIGSENFRIIRQAGNAIDQRSRYAMGFAAPKAIAHLAIYPMAQWYGGKPVPMAGVAVVGVAPEYRGQGVAYQLMAKTIMALHDQGVPISTLYASTDTLYRKVGFERAGNRCLWKLSTKTIPLCDRPTATLRDRNLPMHRVEPESYQIFEEIYHQHAQANNGNLDRHHAIWKHLVKPIVAKPEETIYSYLIGSETLPEGYIIFTQQEDDHGLRITIDDWALLTTAAIKRFWTFIADHRSLVKQVYWYSSPHDPLMLLLPEQTAKIDTRYYWMSRVIDVPKALEKRGYPVGIDGELHLEVEDDLISANNGRFRLRVNQGQGEVTPGGNGDLQISIRGLASLYTGLYSPRQLQLTGYLKATNEALSVATLLFSGSEPWMPDMF</sequence>
<dbReference type="InterPro" id="IPR016181">
    <property type="entry name" value="Acyl_CoA_acyltransferase"/>
</dbReference>
<dbReference type="EC" id="2.3.1.-" evidence="2"/>